<dbReference type="Pfam" id="PF08352">
    <property type="entry name" value="oligo_HPY"/>
    <property type="match status" value="2"/>
</dbReference>
<organism evidence="6 7">
    <name type="scientific">Brevibacterium linens</name>
    <dbReference type="NCBI Taxonomy" id="1703"/>
    <lineage>
        <taxon>Bacteria</taxon>
        <taxon>Bacillati</taxon>
        <taxon>Actinomycetota</taxon>
        <taxon>Actinomycetes</taxon>
        <taxon>Micrococcales</taxon>
        <taxon>Brevibacteriaceae</taxon>
        <taxon>Brevibacterium</taxon>
    </lineage>
</organism>
<dbReference type="AlphaFoldDB" id="A0A2H1IHT3"/>
<dbReference type="Gene3D" id="3.40.50.300">
    <property type="entry name" value="P-loop containing nucleotide triphosphate hydrolases"/>
    <property type="match status" value="2"/>
</dbReference>
<dbReference type="InterPro" id="IPR027417">
    <property type="entry name" value="P-loop_NTPase"/>
</dbReference>
<dbReference type="InterPro" id="IPR050319">
    <property type="entry name" value="ABC_transp_ATP-bind"/>
</dbReference>
<feature type="compositionally biased region" description="Basic and acidic residues" evidence="5">
    <location>
        <begin position="314"/>
        <end position="325"/>
    </location>
</feature>
<evidence type="ECO:0000256" key="3">
    <source>
        <dbReference type="ARBA" id="ARBA00022741"/>
    </source>
</evidence>
<dbReference type="GO" id="GO:0015833">
    <property type="term" value="P:peptide transport"/>
    <property type="evidence" value="ECO:0007669"/>
    <property type="project" value="InterPro"/>
</dbReference>
<dbReference type="GO" id="GO:0005524">
    <property type="term" value="F:ATP binding"/>
    <property type="evidence" value="ECO:0007669"/>
    <property type="project" value="UniProtKB-KW"/>
</dbReference>
<dbReference type="InterPro" id="IPR003439">
    <property type="entry name" value="ABC_transporter-like_ATP-bd"/>
</dbReference>
<dbReference type="PROSITE" id="PS00211">
    <property type="entry name" value="ABC_TRANSPORTER_1"/>
    <property type="match status" value="2"/>
</dbReference>
<dbReference type="Proteomes" id="UP000234498">
    <property type="component" value="Unassembled WGS sequence"/>
</dbReference>
<sequence>MSPKTETVRHDDANEPNEKIVLRVSDLRVLTNAGDEILHGVDFALSRGEILGLVGESGSGKTTAGLACMGHFREGLKFGSGSVSIWPRGDASHLEVGDLDEVALRDLRGSRIAYIPQDPALSLNPAMRVGEQIREVLDIHGFGASDRERADRVAEVLVDVGLPGDRAYQRRWPHQLSGGQQQRIGIAMAFAMYPDVLILDEPTTGLDVSTQSVVLDTIRQMTVANNVAGLYITHDLAVIKDISDRVAVMLRGNLVEEGPVSAVLERPQHEYTHMLMAAVPDLAGRKTIGDGAAEAKAVTESDEKTHVLVSAGEKPVETDRDRTEADGATASAGDGAAPNAPLLEVRDVALAYGKAQILDGINMVLEPGECTMLLGESGSGKTTLSQCVAGLNDDYKGSVRLRGTELARSTRKRTNEQRVGIQYVFQSPFSSLNPRRSIGQSLTVPLEMSGQGTAASRKAAVEEALDSVRLGRTFYHRRPGDLSGGERQRAAIARALVNAPSVMVCDEITSALDVSVQASIVALLRSLREERQLAMLFVTHNIALSRHIADNLAVLNKGKIVDYGPTASVLEDPSHEYTRALIADVPKF</sequence>
<feature type="region of interest" description="Disordered" evidence="5">
    <location>
        <begin position="300"/>
        <end position="338"/>
    </location>
</feature>
<evidence type="ECO:0000256" key="2">
    <source>
        <dbReference type="ARBA" id="ARBA00022448"/>
    </source>
</evidence>
<dbReference type="PANTHER" id="PTHR43776">
    <property type="entry name" value="TRANSPORT ATP-BINDING PROTEIN"/>
    <property type="match status" value="1"/>
</dbReference>
<keyword evidence="2" id="KW-0813">Transport</keyword>
<dbReference type="PANTHER" id="PTHR43776:SF7">
    <property type="entry name" value="D,D-DIPEPTIDE TRANSPORT ATP-BINDING PROTEIN DDPF-RELATED"/>
    <property type="match status" value="1"/>
</dbReference>
<comment type="similarity">
    <text evidence="1">Belongs to the ABC transporter superfamily.</text>
</comment>
<reference evidence="7" key="1">
    <citation type="submission" date="2017-03" db="EMBL/GenBank/DDBJ databases">
        <authorList>
            <person name="Monnet C."/>
        </authorList>
    </citation>
    <scope>NUCLEOTIDE SEQUENCE [LARGE SCALE GENOMIC DNA]</scope>
    <source>
        <strain evidence="7">Mu101</strain>
    </source>
</reference>
<dbReference type="CDD" id="cd03257">
    <property type="entry name" value="ABC_NikE_OppD_transporters"/>
    <property type="match status" value="2"/>
</dbReference>
<dbReference type="GeneID" id="303222346"/>
<evidence type="ECO:0000256" key="1">
    <source>
        <dbReference type="ARBA" id="ARBA00005417"/>
    </source>
</evidence>
<name>A0A2H1IHT3_BRELN</name>
<dbReference type="SMART" id="SM00382">
    <property type="entry name" value="AAA"/>
    <property type="match status" value="2"/>
</dbReference>
<dbReference type="InterPro" id="IPR003593">
    <property type="entry name" value="AAA+_ATPase"/>
</dbReference>
<dbReference type="InterPro" id="IPR017871">
    <property type="entry name" value="ABC_transporter-like_CS"/>
</dbReference>
<dbReference type="GO" id="GO:0055085">
    <property type="term" value="P:transmembrane transport"/>
    <property type="evidence" value="ECO:0007669"/>
    <property type="project" value="UniProtKB-ARBA"/>
</dbReference>
<dbReference type="PROSITE" id="PS50893">
    <property type="entry name" value="ABC_TRANSPORTER_2"/>
    <property type="match status" value="2"/>
</dbReference>
<dbReference type="SUPFAM" id="SSF52540">
    <property type="entry name" value="P-loop containing nucleoside triphosphate hydrolases"/>
    <property type="match status" value="2"/>
</dbReference>
<keyword evidence="4 6" id="KW-0067">ATP-binding</keyword>
<dbReference type="InterPro" id="IPR013563">
    <property type="entry name" value="Oligopep_ABC_C"/>
</dbReference>
<proteinExistence type="inferred from homology"/>
<dbReference type="OrthoDB" id="3677453at2"/>
<accession>A0A2H1IHT3</accession>
<protein>
    <submittedName>
        <fullName evidence="6">Peptide/nickel transport system ATP-binding protein</fullName>
    </submittedName>
</protein>
<feature type="compositionally biased region" description="Low complexity" evidence="5">
    <location>
        <begin position="326"/>
        <end position="338"/>
    </location>
</feature>
<keyword evidence="3" id="KW-0547">Nucleotide-binding</keyword>
<dbReference type="GO" id="GO:0016887">
    <property type="term" value="F:ATP hydrolysis activity"/>
    <property type="evidence" value="ECO:0007669"/>
    <property type="project" value="InterPro"/>
</dbReference>
<gene>
    <name evidence="6" type="ORF">BLIN101_01220</name>
</gene>
<evidence type="ECO:0000256" key="4">
    <source>
        <dbReference type="ARBA" id="ARBA00022840"/>
    </source>
</evidence>
<evidence type="ECO:0000313" key="7">
    <source>
        <dbReference type="Proteomes" id="UP000234498"/>
    </source>
</evidence>
<evidence type="ECO:0000256" key="5">
    <source>
        <dbReference type="SAM" id="MobiDB-lite"/>
    </source>
</evidence>
<dbReference type="Pfam" id="PF00005">
    <property type="entry name" value="ABC_tran"/>
    <property type="match status" value="2"/>
</dbReference>
<dbReference type="EMBL" id="FXZA01000003">
    <property type="protein sequence ID" value="SMX74711.1"/>
    <property type="molecule type" value="Genomic_DNA"/>
</dbReference>
<dbReference type="RefSeq" id="WP_101594312.1">
    <property type="nucleotide sequence ID" value="NZ_CP026734.1"/>
</dbReference>
<evidence type="ECO:0000313" key="6">
    <source>
        <dbReference type="EMBL" id="SMX74711.1"/>
    </source>
</evidence>